<dbReference type="Pfam" id="PF13499">
    <property type="entry name" value="EF-hand_7"/>
    <property type="match status" value="1"/>
</dbReference>
<dbReference type="InterPro" id="IPR001611">
    <property type="entry name" value="Leu-rich_rpt"/>
</dbReference>
<evidence type="ECO:0000313" key="4">
    <source>
        <dbReference type="EMBL" id="PIK52516.1"/>
    </source>
</evidence>
<dbReference type="STRING" id="307972.A0A2G8KWX6"/>
<dbReference type="SUPFAM" id="SSF47473">
    <property type="entry name" value="EF-hand"/>
    <property type="match status" value="1"/>
</dbReference>
<keyword evidence="1" id="KW-0106">Calcium</keyword>
<name>A0A2G8KWX6_STIJA</name>
<feature type="domain" description="EF-hand" evidence="3">
    <location>
        <begin position="474"/>
        <end position="509"/>
    </location>
</feature>
<gene>
    <name evidence="4" type="ORF">BSL78_10614</name>
</gene>
<dbReference type="SMART" id="SM00054">
    <property type="entry name" value="EFh"/>
    <property type="match status" value="2"/>
</dbReference>
<feature type="domain" description="EF-hand" evidence="3">
    <location>
        <begin position="438"/>
        <end position="473"/>
    </location>
</feature>
<dbReference type="PANTHER" id="PTHR24114:SF50">
    <property type="entry name" value="RNI-LIKE PROTEIN"/>
    <property type="match status" value="1"/>
</dbReference>
<dbReference type="EMBL" id="MRZV01000326">
    <property type="protein sequence ID" value="PIK52516.1"/>
    <property type="molecule type" value="Genomic_DNA"/>
</dbReference>
<reference evidence="4 5" key="1">
    <citation type="journal article" date="2017" name="PLoS Biol.">
        <title>The sea cucumber genome provides insights into morphological evolution and visceral regeneration.</title>
        <authorList>
            <person name="Zhang X."/>
            <person name="Sun L."/>
            <person name="Yuan J."/>
            <person name="Sun Y."/>
            <person name="Gao Y."/>
            <person name="Zhang L."/>
            <person name="Li S."/>
            <person name="Dai H."/>
            <person name="Hamel J.F."/>
            <person name="Liu C."/>
            <person name="Yu Y."/>
            <person name="Liu S."/>
            <person name="Lin W."/>
            <person name="Guo K."/>
            <person name="Jin S."/>
            <person name="Xu P."/>
            <person name="Storey K.B."/>
            <person name="Huan P."/>
            <person name="Zhang T."/>
            <person name="Zhou Y."/>
            <person name="Zhang J."/>
            <person name="Lin C."/>
            <person name="Li X."/>
            <person name="Xing L."/>
            <person name="Huo D."/>
            <person name="Sun M."/>
            <person name="Wang L."/>
            <person name="Mercier A."/>
            <person name="Li F."/>
            <person name="Yang H."/>
            <person name="Xiang J."/>
        </authorList>
    </citation>
    <scope>NUCLEOTIDE SEQUENCE [LARGE SCALE GENOMIC DNA]</scope>
    <source>
        <strain evidence="4">Shaxun</strain>
        <tissue evidence="4">Muscle</tissue>
    </source>
</reference>
<dbReference type="CDD" id="cd00051">
    <property type="entry name" value="EFh"/>
    <property type="match status" value="1"/>
</dbReference>
<evidence type="ECO:0000313" key="5">
    <source>
        <dbReference type="Proteomes" id="UP000230750"/>
    </source>
</evidence>
<accession>A0A2G8KWX6</accession>
<dbReference type="PANTHER" id="PTHR24114">
    <property type="entry name" value="LEUCINE RICH REPEAT FAMILY PROTEIN"/>
    <property type="match status" value="1"/>
</dbReference>
<evidence type="ECO:0000259" key="3">
    <source>
        <dbReference type="PROSITE" id="PS50222"/>
    </source>
</evidence>
<evidence type="ECO:0000256" key="2">
    <source>
        <dbReference type="SAM" id="MobiDB-lite"/>
    </source>
</evidence>
<dbReference type="InterPro" id="IPR032675">
    <property type="entry name" value="LRR_dom_sf"/>
</dbReference>
<dbReference type="PROSITE" id="PS50222">
    <property type="entry name" value="EF_HAND_2"/>
    <property type="match status" value="2"/>
</dbReference>
<dbReference type="Proteomes" id="UP000230750">
    <property type="component" value="Unassembled WGS sequence"/>
</dbReference>
<feature type="compositionally biased region" description="Basic and acidic residues" evidence="2">
    <location>
        <begin position="621"/>
        <end position="630"/>
    </location>
</feature>
<dbReference type="Pfam" id="PF13516">
    <property type="entry name" value="LRR_6"/>
    <property type="match status" value="6"/>
</dbReference>
<comment type="caution">
    <text evidence="4">The sequence shown here is derived from an EMBL/GenBank/DDBJ whole genome shotgun (WGS) entry which is preliminary data.</text>
</comment>
<dbReference type="Gene3D" id="1.10.238.10">
    <property type="entry name" value="EF-hand"/>
    <property type="match status" value="1"/>
</dbReference>
<evidence type="ECO:0000256" key="1">
    <source>
        <dbReference type="ARBA" id="ARBA00022837"/>
    </source>
</evidence>
<feature type="compositionally biased region" description="Basic residues" evidence="2">
    <location>
        <begin position="631"/>
        <end position="660"/>
    </location>
</feature>
<keyword evidence="5" id="KW-1185">Reference proteome</keyword>
<feature type="region of interest" description="Disordered" evidence="2">
    <location>
        <begin position="1"/>
        <end position="107"/>
    </location>
</feature>
<dbReference type="SUPFAM" id="SSF52047">
    <property type="entry name" value="RNI-like"/>
    <property type="match status" value="1"/>
</dbReference>
<organism evidence="4 5">
    <name type="scientific">Stichopus japonicus</name>
    <name type="common">Sea cucumber</name>
    <dbReference type="NCBI Taxonomy" id="307972"/>
    <lineage>
        <taxon>Eukaryota</taxon>
        <taxon>Metazoa</taxon>
        <taxon>Echinodermata</taxon>
        <taxon>Eleutherozoa</taxon>
        <taxon>Echinozoa</taxon>
        <taxon>Holothuroidea</taxon>
        <taxon>Aspidochirotacea</taxon>
        <taxon>Aspidochirotida</taxon>
        <taxon>Stichopodidae</taxon>
        <taxon>Apostichopus</taxon>
    </lineage>
</organism>
<dbReference type="InterPro" id="IPR002048">
    <property type="entry name" value="EF_hand_dom"/>
</dbReference>
<dbReference type="AlphaFoldDB" id="A0A2G8KWX6"/>
<feature type="region of interest" description="Disordered" evidence="2">
    <location>
        <begin position="602"/>
        <end position="661"/>
    </location>
</feature>
<dbReference type="InterPro" id="IPR052394">
    <property type="entry name" value="LRR-containing"/>
</dbReference>
<feature type="compositionally biased region" description="Polar residues" evidence="2">
    <location>
        <begin position="1"/>
        <end position="14"/>
    </location>
</feature>
<dbReference type="InterPro" id="IPR011992">
    <property type="entry name" value="EF-hand-dom_pair"/>
</dbReference>
<protein>
    <recommendedName>
        <fullName evidence="3">EF-hand domain-containing protein</fullName>
    </recommendedName>
</protein>
<dbReference type="SMART" id="SM00368">
    <property type="entry name" value="LRR_RI"/>
    <property type="match status" value="7"/>
</dbReference>
<dbReference type="OrthoDB" id="120976at2759"/>
<dbReference type="Gene3D" id="3.80.10.10">
    <property type="entry name" value="Ribonuclease Inhibitor"/>
    <property type="match status" value="2"/>
</dbReference>
<feature type="compositionally biased region" description="Polar residues" evidence="2">
    <location>
        <begin position="68"/>
        <end position="83"/>
    </location>
</feature>
<feature type="compositionally biased region" description="Acidic residues" evidence="2">
    <location>
        <begin position="89"/>
        <end position="107"/>
    </location>
</feature>
<dbReference type="InterPro" id="IPR018247">
    <property type="entry name" value="EF_Hand_1_Ca_BS"/>
</dbReference>
<dbReference type="PROSITE" id="PS00018">
    <property type="entry name" value="EF_HAND_1"/>
    <property type="match status" value="1"/>
</dbReference>
<dbReference type="GO" id="GO:0005509">
    <property type="term" value="F:calcium ion binding"/>
    <property type="evidence" value="ECO:0007669"/>
    <property type="project" value="InterPro"/>
</dbReference>
<proteinExistence type="predicted"/>
<sequence length="675" mass="74978">MSETRSNSSVSTYKQVPDIALSEYSEDTEALPSDASEVLGPQGDSGLAKHLETRRILRPINSDENTESGHGSSESIRSGTEDSQFVEDGGGDDEDSDSGWDTDLEIEDDVKPDVYDATGKNMYLKACKDIGVVPASTFLRHISSPVVNMKHHGLGPKGAKAISMALVTNTSVTTLDLEDNWIEGDGGAYVAEMLKENCYIASLDMSENKLRSKGAKAIGEMLQQNTCLKKLQLRGNEFKDRDARFLTDALKSNYFMKELVLNHNEFGEVGGEILGEVLLTVVNPVSNARKISLKKLDLSWNGFGDEGALAMAEALKFNSSVEWIDLSNNRVTDEGALVLSKGIEVNDVLKTLKLTLNPLTAAGAMALLLAIEKNTNSSLQELDLTGIVLNRNVMEVVDSIRSSRPGFNLTYHGAIGQFEVMPDEEPSPVAVVQDYLRKNNLRVFDLFRAYDKDKNLSVSREEFKKGIEASGMNMKPKQFNELVAVLDKDNSGEIDFSELLVGHNDEKMKQRTERKQKMIIAKDNRRNRLYAPVAEQFSNLKVKELKRPISPDRRSALKDLIKKDVSQWDQDGHKSEKLTLALRSLDQTLDFSNQGNTMTKEELLLSKSIGPPRSRSPSPLPRKDNTDTKSLKQKSPSKKGGAKKGGTKPKKKSTKKKLYKPKNTNHYMTWIYKSF</sequence>